<protein>
    <submittedName>
        <fullName evidence="2">ABC-2 type transport system permease protein</fullName>
    </submittedName>
</protein>
<evidence type="ECO:0000313" key="3">
    <source>
        <dbReference type="Proteomes" id="UP000295689"/>
    </source>
</evidence>
<feature type="transmembrane region" description="Helical" evidence="1">
    <location>
        <begin position="239"/>
        <end position="261"/>
    </location>
</feature>
<dbReference type="Proteomes" id="UP000295689">
    <property type="component" value="Unassembled WGS sequence"/>
</dbReference>
<dbReference type="RefSeq" id="WP_132006750.1">
    <property type="nucleotide sequence ID" value="NZ_JABUHM010000004.1"/>
</dbReference>
<gene>
    <name evidence="2" type="ORF">EV146_106389</name>
</gene>
<keyword evidence="1" id="KW-0812">Transmembrane</keyword>
<evidence type="ECO:0000256" key="1">
    <source>
        <dbReference type="SAM" id="Phobius"/>
    </source>
</evidence>
<feature type="transmembrane region" description="Helical" evidence="1">
    <location>
        <begin position="122"/>
        <end position="145"/>
    </location>
</feature>
<dbReference type="GO" id="GO:0005886">
    <property type="term" value="C:plasma membrane"/>
    <property type="evidence" value="ECO:0007669"/>
    <property type="project" value="UniProtKB-SubCell"/>
</dbReference>
<keyword evidence="1" id="KW-1133">Transmembrane helix</keyword>
<feature type="transmembrane region" description="Helical" evidence="1">
    <location>
        <begin position="16"/>
        <end position="39"/>
    </location>
</feature>
<organism evidence="2 3">
    <name type="scientific">Mesobacillus foraminis</name>
    <dbReference type="NCBI Taxonomy" id="279826"/>
    <lineage>
        <taxon>Bacteria</taxon>
        <taxon>Bacillati</taxon>
        <taxon>Bacillota</taxon>
        <taxon>Bacilli</taxon>
        <taxon>Bacillales</taxon>
        <taxon>Bacillaceae</taxon>
        <taxon>Mesobacillus</taxon>
    </lineage>
</organism>
<keyword evidence="1" id="KW-0472">Membrane</keyword>
<dbReference type="GO" id="GO:0140359">
    <property type="term" value="F:ABC-type transporter activity"/>
    <property type="evidence" value="ECO:0007669"/>
    <property type="project" value="InterPro"/>
</dbReference>
<proteinExistence type="predicted"/>
<comment type="caution">
    <text evidence="2">The sequence shown here is derived from an EMBL/GenBank/DDBJ whole genome shotgun (WGS) entry which is preliminary data.</text>
</comment>
<dbReference type="Pfam" id="PF12679">
    <property type="entry name" value="ABC2_membrane_2"/>
    <property type="match status" value="1"/>
</dbReference>
<dbReference type="EMBL" id="SLVV01000006">
    <property type="protein sequence ID" value="TCN25185.1"/>
    <property type="molecule type" value="Genomic_DNA"/>
</dbReference>
<evidence type="ECO:0000313" key="2">
    <source>
        <dbReference type="EMBL" id="TCN25185.1"/>
    </source>
</evidence>
<name>A0A4R2BFE1_9BACI</name>
<dbReference type="AlphaFoldDB" id="A0A4R2BFE1"/>
<accession>A0A4R2BFE1</accession>
<keyword evidence="3" id="KW-1185">Reference proteome</keyword>
<reference evidence="2 3" key="1">
    <citation type="journal article" date="2015" name="Stand. Genomic Sci.">
        <title>Genomic Encyclopedia of Bacterial and Archaeal Type Strains, Phase III: the genomes of soil and plant-associated and newly described type strains.</title>
        <authorList>
            <person name="Whitman W.B."/>
            <person name="Woyke T."/>
            <person name="Klenk H.P."/>
            <person name="Zhou Y."/>
            <person name="Lilburn T.G."/>
            <person name="Beck B.J."/>
            <person name="De Vos P."/>
            <person name="Vandamme P."/>
            <person name="Eisen J.A."/>
            <person name="Garrity G."/>
            <person name="Hugenholtz P."/>
            <person name="Kyrpides N.C."/>
        </authorList>
    </citation>
    <scope>NUCLEOTIDE SEQUENCE [LARGE SCALE GENOMIC DNA]</scope>
    <source>
        <strain evidence="2 3">CV53</strain>
    </source>
</reference>
<dbReference type="PANTHER" id="PTHR37305">
    <property type="entry name" value="INTEGRAL MEMBRANE PROTEIN-RELATED"/>
    <property type="match status" value="1"/>
</dbReference>
<feature type="transmembrane region" description="Helical" evidence="1">
    <location>
        <begin position="80"/>
        <end position="101"/>
    </location>
</feature>
<feature type="transmembrane region" description="Helical" evidence="1">
    <location>
        <begin position="190"/>
        <end position="208"/>
    </location>
</feature>
<feature type="transmembrane region" description="Helical" evidence="1">
    <location>
        <begin position="165"/>
        <end position="185"/>
    </location>
</feature>
<sequence length="268" mass="30354">MNLALYKAMMKSHSKLLITYSCSVFLYLYLLVMTFPMFAESQQLNDVLKGLPESVQVAFGIQGNLSNVNDYMAMNFYNSLYLYILMAYAILTAIQLVSRFVDRGSMAYLLSSPVSRVQVINTQAMVLITGLFVVNLFTYFGGYLGVLSFTDKNGFDMSIFTQMNLIVMLIFLVISAYSFLFSCLFNEEKLAMGASFGITILFYSLDLASKLSEEIDWLKYFTIFSLYQPQKISQGDYNVLSTSMILSIVAIVLFILSASLFKRRDLTL</sequence>
<dbReference type="PANTHER" id="PTHR37305:SF2">
    <property type="entry name" value="BACITRACIN TRANSPORT PERMEASE PROTEIN BCRB"/>
    <property type="match status" value="1"/>
</dbReference>